<dbReference type="GO" id="GO:1900079">
    <property type="term" value="P:regulation of arginine biosynthetic process"/>
    <property type="evidence" value="ECO:0007669"/>
    <property type="project" value="UniProtKB-UniRule"/>
</dbReference>
<evidence type="ECO:0000256" key="6">
    <source>
        <dbReference type="ARBA" id="ARBA00023163"/>
    </source>
</evidence>
<dbReference type="PRINTS" id="PR01467">
    <property type="entry name" value="ARGREPRESSOR"/>
</dbReference>
<reference evidence="11 12" key="1">
    <citation type="submission" date="2016-10" db="EMBL/GenBank/DDBJ databases">
        <authorList>
            <person name="de Groot N.N."/>
        </authorList>
    </citation>
    <scope>NUCLEOTIDE SEQUENCE [LARGE SCALE GENOMIC DNA]</scope>
    <source>
        <strain evidence="11 12">CGMCC 1.5012</strain>
    </source>
</reference>
<accession>A0A1H0APD5</accession>
<dbReference type="InterPro" id="IPR036251">
    <property type="entry name" value="Arg_repress_C_sf"/>
</dbReference>
<organism evidence="11 12">
    <name type="scientific">Acetanaerobacterium elongatum</name>
    <dbReference type="NCBI Taxonomy" id="258515"/>
    <lineage>
        <taxon>Bacteria</taxon>
        <taxon>Bacillati</taxon>
        <taxon>Bacillota</taxon>
        <taxon>Clostridia</taxon>
        <taxon>Eubacteriales</taxon>
        <taxon>Oscillospiraceae</taxon>
        <taxon>Acetanaerobacterium</taxon>
    </lineage>
</organism>
<evidence type="ECO:0000256" key="2">
    <source>
        <dbReference type="ARBA" id="ARBA00008316"/>
    </source>
</evidence>
<proteinExistence type="inferred from homology"/>
<keyword evidence="3 7" id="KW-0963">Cytoplasm</keyword>
<dbReference type="Gene3D" id="1.10.10.10">
    <property type="entry name" value="Winged helix-like DNA-binding domain superfamily/Winged helix DNA-binding domain"/>
    <property type="match status" value="1"/>
</dbReference>
<evidence type="ECO:0000313" key="11">
    <source>
        <dbReference type="EMBL" id="SDN35400.1"/>
    </source>
</evidence>
<sequence length="153" mass="17356">MVMMKTKRHTKILELISENSINTQEELLSRLRESGYNVTQATVSRDIKELKLIKTLGEDGNYKYSSNLREKDVEINYNFHTLFVKSAVHIDYSGNIVCVKCYTGMANAACAAFDSLNWKGVVGTLAGDDTIFILTRSEETSMMLMHDLMKLMD</sequence>
<dbReference type="UniPathway" id="UPA00068"/>
<dbReference type="GO" id="GO:0005737">
    <property type="term" value="C:cytoplasm"/>
    <property type="evidence" value="ECO:0007669"/>
    <property type="project" value="UniProtKB-SubCell"/>
</dbReference>
<name>A0A1H0APD5_9FIRM</name>
<dbReference type="Proteomes" id="UP000199182">
    <property type="component" value="Unassembled WGS sequence"/>
</dbReference>
<dbReference type="NCBIfam" id="TIGR01529">
    <property type="entry name" value="argR_whole"/>
    <property type="match status" value="1"/>
</dbReference>
<keyword evidence="5 7" id="KW-0238">DNA-binding</keyword>
<evidence type="ECO:0000256" key="3">
    <source>
        <dbReference type="ARBA" id="ARBA00022490"/>
    </source>
</evidence>
<comment type="function">
    <text evidence="7">Regulates arginine biosynthesis genes.</text>
</comment>
<dbReference type="GO" id="GO:0034618">
    <property type="term" value="F:arginine binding"/>
    <property type="evidence" value="ECO:0007669"/>
    <property type="project" value="InterPro"/>
</dbReference>
<comment type="subcellular location">
    <subcellularLocation>
        <location evidence="1 7">Cytoplasm</location>
    </subcellularLocation>
</comment>
<dbReference type="EMBL" id="FNID01000017">
    <property type="protein sequence ID" value="SDN35400.1"/>
    <property type="molecule type" value="Genomic_DNA"/>
</dbReference>
<dbReference type="PANTHER" id="PTHR34471">
    <property type="entry name" value="ARGININE REPRESSOR"/>
    <property type="match status" value="1"/>
</dbReference>
<evidence type="ECO:0000259" key="10">
    <source>
        <dbReference type="Pfam" id="PF02863"/>
    </source>
</evidence>
<evidence type="ECO:0000256" key="4">
    <source>
        <dbReference type="ARBA" id="ARBA00023015"/>
    </source>
</evidence>
<keyword evidence="6 7" id="KW-0804">Transcription</keyword>
<dbReference type="InterPro" id="IPR020899">
    <property type="entry name" value="Arg_repress_C"/>
</dbReference>
<dbReference type="InterPro" id="IPR036388">
    <property type="entry name" value="WH-like_DNA-bd_sf"/>
</dbReference>
<feature type="domain" description="Arginine repressor C-terminal" evidence="10">
    <location>
        <begin position="86"/>
        <end position="148"/>
    </location>
</feature>
<dbReference type="GO" id="GO:0003677">
    <property type="term" value="F:DNA binding"/>
    <property type="evidence" value="ECO:0007669"/>
    <property type="project" value="UniProtKB-KW"/>
</dbReference>
<evidence type="ECO:0000256" key="7">
    <source>
        <dbReference type="HAMAP-Rule" id="MF_00173"/>
    </source>
</evidence>
<dbReference type="Pfam" id="PF01316">
    <property type="entry name" value="Arg_repressor"/>
    <property type="match status" value="1"/>
</dbReference>
<gene>
    <name evidence="7" type="primary">argR</name>
    <name evidence="11" type="ORF">SAMN05192585_1172</name>
</gene>
<comment type="similarity">
    <text evidence="2 7">Belongs to the ArgR family.</text>
</comment>
<dbReference type="InterPro" id="IPR001669">
    <property type="entry name" value="Arg_repress"/>
</dbReference>
<keyword evidence="4 7" id="KW-0805">Transcription regulation</keyword>
<dbReference type="HAMAP" id="MF_00173">
    <property type="entry name" value="Arg_repressor"/>
    <property type="match status" value="1"/>
</dbReference>
<evidence type="ECO:0000256" key="8">
    <source>
        <dbReference type="NCBIfam" id="TIGR01529"/>
    </source>
</evidence>
<evidence type="ECO:0000256" key="1">
    <source>
        <dbReference type="ARBA" id="ARBA00004496"/>
    </source>
</evidence>
<comment type="pathway">
    <text evidence="7">Amino-acid biosynthesis; L-arginine biosynthesis [regulation].</text>
</comment>
<keyword evidence="7" id="KW-0678">Repressor</keyword>
<keyword evidence="7" id="KW-0028">Amino-acid biosynthesis</keyword>
<evidence type="ECO:0000256" key="5">
    <source>
        <dbReference type="ARBA" id="ARBA00023125"/>
    </source>
</evidence>
<dbReference type="GO" id="GO:0051259">
    <property type="term" value="P:protein complex oligomerization"/>
    <property type="evidence" value="ECO:0007669"/>
    <property type="project" value="InterPro"/>
</dbReference>
<dbReference type="GO" id="GO:0003700">
    <property type="term" value="F:DNA-binding transcription factor activity"/>
    <property type="evidence" value="ECO:0007669"/>
    <property type="project" value="UniProtKB-UniRule"/>
</dbReference>
<keyword evidence="7" id="KW-0055">Arginine biosynthesis</keyword>
<protein>
    <recommendedName>
        <fullName evidence="7 8">Arginine repressor</fullName>
    </recommendedName>
</protein>
<keyword evidence="12" id="KW-1185">Reference proteome</keyword>
<feature type="domain" description="Arginine repressor DNA-binding" evidence="9">
    <location>
        <begin position="3"/>
        <end position="65"/>
    </location>
</feature>
<dbReference type="GO" id="GO:0006526">
    <property type="term" value="P:L-arginine biosynthetic process"/>
    <property type="evidence" value="ECO:0007669"/>
    <property type="project" value="UniProtKB-UniPathway"/>
</dbReference>
<dbReference type="AlphaFoldDB" id="A0A1H0APD5"/>
<dbReference type="Pfam" id="PF02863">
    <property type="entry name" value="Arg_repressor_C"/>
    <property type="match status" value="1"/>
</dbReference>
<evidence type="ECO:0000259" key="9">
    <source>
        <dbReference type="Pfam" id="PF01316"/>
    </source>
</evidence>
<dbReference type="SUPFAM" id="SSF55252">
    <property type="entry name" value="C-terminal domain of arginine repressor"/>
    <property type="match status" value="1"/>
</dbReference>
<dbReference type="InterPro" id="IPR036390">
    <property type="entry name" value="WH_DNA-bd_sf"/>
</dbReference>
<dbReference type="SUPFAM" id="SSF46785">
    <property type="entry name" value="Winged helix' DNA-binding domain"/>
    <property type="match status" value="1"/>
</dbReference>
<dbReference type="Gene3D" id="3.30.1360.40">
    <property type="match status" value="1"/>
</dbReference>
<evidence type="ECO:0000313" key="12">
    <source>
        <dbReference type="Proteomes" id="UP000199182"/>
    </source>
</evidence>
<dbReference type="STRING" id="258515.SAMN05192585_1172"/>
<dbReference type="PANTHER" id="PTHR34471:SF1">
    <property type="entry name" value="ARGININE REPRESSOR"/>
    <property type="match status" value="1"/>
</dbReference>
<dbReference type="InterPro" id="IPR020900">
    <property type="entry name" value="Arg_repress_DNA-bd"/>
</dbReference>